<evidence type="ECO:0000313" key="2">
    <source>
        <dbReference type="Proteomes" id="UP000002770"/>
    </source>
</evidence>
<dbReference type="OrthoDB" id="5635210at2"/>
<proteinExistence type="predicted"/>
<dbReference type="Proteomes" id="UP000002770">
    <property type="component" value="Unassembled WGS sequence"/>
</dbReference>
<dbReference type="EMBL" id="JH413843">
    <property type="protein sequence ID" value="EHL29788.1"/>
    <property type="molecule type" value="Genomic_DNA"/>
</dbReference>
<protein>
    <submittedName>
        <fullName evidence="1">Uncharacterized protein</fullName>
    </submittedName>
</protein>
<accession>G9ES07</accession>
<dbReference type="InParanoid" id="G9ES07"/>
<dbReference type="HOGENOM" id="CLU_823351_0_0_6"/>
<reference evidence="1 2" key="1">
    <citation type="journal article" date="2011" name="BMC Genomics">
        <title>Insight into cross-talk between intra-amoebal pathogens.</title>
        <authorList>
            <person name="Gimenez G."/>
            <person name="Bertelli C."/>
            <person name="Moliner C."/>
            <person name="Robert C."/>
            <person name="Raoult D."/>
            <person name="Fournier P.E."/>
            <person name="Greub G."/>
        </authorList>
    </citation>
    <scope>NUCLEOTIDE SEQUENCE [LARGE SCALE GENOMIC DNA]</scope>
    <source>
        <strain evidence="1 2">LLAP12</strain>
    </source>
</reference>
<dbReference type="RefSeq" id="WP_006871963.1">
    <property type="nucleotide sequence ID" value="NZ_JH413843.1"/>
</dbReference>
<gene>
    <name evidence="1" type="ORF">LDG_8079</name>
</gene>
<sequence length="337" mass="38611">MKDVNGNLIGVTIFESYLSKFLIENVPSFEPVYQKILNAIQEIILLNQSDRTFDRVMYGVDSLMREEFNYFKDLQDLKENFNLFTTNNYIKLWCDNVFKSTLIKVLPTEPSTKEIPSLSILCQHALFKHPKSKKQLSTFLKPEELFHEDNRGVSVLDDAPIIRTRKLGIATPEYTPEDLIDYFPEPHEPAQFGYMPNRMSNVGKWMSKYNLPIISGSSGSAREYLSTLLEFVKLEPEEIQLLLVSQAATLVAKGHHSYFEVIILLDRFGFKLQDAPDLYAFYEQTLPKSILISELYQQFKHSKVGAMLLENISANSDADCQSKELPTLTIGTLSKKL</sequence>
<dbReference type="AlphaFoldDB" id="G9ES07"/>
<dbReference type="eggNOG" id="ENOG5031EU0">
    <property type="taxonomic scope" value="Bacteria"/>
</dbReference>
<evidence type="ECO:0000313" key="1">
    <source>
        <dbReference type="EMBL" id="EHL29788.1"/>
    </source>
</evidence>
<name>G9ES07_9GAMM</name>
<dbReference type="STRING" id="658187.LDG_8079"/>
<keyword evidence="2" id="KW-1185">Reference proteome</keyword>
<organism evidence="1 2">
    <name type="scientific">Legionella drancourtii LLAP12</name>
    <dbReference type="NCBI Taxonomy" id="658187"/>
    <lineage>
        <taxon>Bacteria</taxon>
        <taxon>Pseudomonadati</taxon>
        <taxon>Pseudomonadota</taxon>
        <taxon>Gammaproteobacteria</taxon>
        <taxon>Legionellales</taxon>
        <taxon>Legionellaceae</taxon>
        <taxon>Legionella</taxon>
    </lineage>
</organism>